<proteinExistence type="predicted"/>
<comment type="caution">
    <text evidence="2">The sequence shown here is derived from an EMBL/GenBank/DDBJ whole genome shotgun (WGS) entry which is preliminary data.</text>
</comment>
<organism evidence="2 3">
    <name type="scientific">Clostridium brassicae</name>
    <dbReference type="NCBI Taxonomy" id="2999072"/>
    <lineage>
        <taxon>Bacteria</taxon>
        <taxon>Bacillati</taxon>
        <taxon>Bacillota</taxon>
        <taxon>Clostridia</taxon>
        <taxon>Eubacteriales</taxon>
        <taxon>Clostridiaceae</taxon>
        <taxon>Clostridium</taxon>
    </lineage>
</organism>
<evidence type="ECO:0000256" key="1">
    <source>
        <dbReference type="SAM" id="Phobius"/>
    </source>
</evidence>
<sequence>MDISKALRKQKKSIKRFWLSMGFIFFILPTTVLLNRTFSFFIILYLFIIEILIIVALIVRTHKDTLKFKYDNKLRIQNGLFRGKYYIDCEKVVFVHCIGEEDFKILIILRSRLRNKNIKMLDSKFFEKYAISKGLRISATLNNLEKKYYYIIINRGGYKKYELIDTIYRYCVKARFTGEAIEKIKEYRSK</sequence>
<keyword evidence="3" id="KW-1185">Reference proteome</keyword>
<keyword evidence="1" id="KW-1133">Transmembrane helix</keyword>
<evidence type="ECO:0008006" key="4">
    <source>
        <dbReference type="Google" id="ProtNLM"/>
    </source>
</evidence>
<gene>
    <name evidence="2" type="ORF">OW729_09140</name>
</gene>
<keyword evidence="1" id="KW-0812">Transmembrane</keyword>
<dbReference type="Proteomes" id="UP001144612">
    <property type="component" value="Unassembled WGS sequence"/>
</dbReference>
<accession>A0ABT4D8X9</accession>
<keyword evidence="1" id="KW-0472">Membrane</keyword>
<dbReference type="EMBL" id="JAPQFJ010000008">
    <property type="protein sequence ID" value="MCY6958770.1"/>
    <property type="molecule type" value="Genomic_DNA"/>
</dbReference>
<reference evidence="2" key="1">
    <citation type="submission" date="2022-12" db="EMBL/GenBank/DDBJ databases">
        <title>Clostridium sp. nov., isolated from industrial wastewater.</title>
        <authorList>
            <person name="Jiayan W."/>
        </authorList>
    </citation>
    <scope>NUCLEOTIDE SEQUENCE</scope>
    <source>
        <strain evidence="2">ZC22-4</strain>
    </source>
</reference>
<feature type="transmembrane region" description="Helical" evidence="1">
    <location>
        <begin position="17"/>
        <end position="34"/>
    </location>
</feature>
<feature type="transmembrane region" description="Helical" evidence="1">
    <location>
        <begin position="40"/>
        <end position="59"/>
    </location>
</feature>
<evidence type="ECO:0000313" key="3">
    <source>
        <dbReference type="Proteomes" id="UP001144612"/>
    </source>
</evidence>
<protein>
    <recommendedName>
        <fullName evidence="4">Transmembrane protein</fullName>
    </recommendedName>
</protein>
<dbReference type="RefSeq" id="WP_268061186.1">
    <property type="nucleotide sequence ID" value="NZ_JAPQFJ010000008.1"/>
</dbReference>
<name>A0ABT4D8X9_9CLOT</name>
<evidence type="ECO:0000313" key="2">
    <source>
        <dbReference type="EMBL" id="MCY6958770.1"/>
    </source>
</evidence>